<evidence type="ECO:0000313" key="2">
    <source>
        <dbReference type="Proteomes" id="UP000321513"/>
    </source>
</evidence>
<dbReference type="EMBL" id="BJYT01000001">
    <property type="protein sequence ID" value="GEO07916.1"/>
    <property type="molecule type" value="Genomic_DNA"/>
</dbReference>
<keyword evidence="2" id="KW-1185">Reference proteome</keyword>
<dbReference type="Pfam" id="PF12099">
    <property type="entry name" value="DUF3575"/>
    <property type="match status" value="1"/>
</dbReference>
<comment type="caution">
    <text evidence="1">The sequence shown here is derived from an EMBL/GenBank/DDBJ whole genome shotgun (WGS) entry which is preliminary data.</text>
</comment>
<dbReference type="Proteomes" id="UP000321513">
    <property type="component" value="Unassembled WGS sequence"/>
</dbReference>
<evidence type="ECO:0000313" key="1">
    <source>
        <dbReference type="EMBL" id="GEO07916.1"/>
    </source>
</evidence>
<dbReference type="InterPro" id="IPR021958">
    <property type="entry name" value="DUF3575"/>
</dbReference>
<protein>
    <recommendedName>
        <fullName evidence="3">DUF3575 domain-containing protein</fullName>
    </recommendedName>
</protein>
<organism evidence="1 2">
    <name type="scientific">Segetibacter aerophilus</name>
    <dbReference type="NCBI Taxonomy" id="670293"/>
    <lineage>
        <taxon>Bacteria</taxon>
        <taxon>Pseudomonadati</taxon>
        <taxon>Bacteroidota</taxon>
        <taxon>Chitinophagia</taxon>
        <taxon>Chitinophagales</taxon>
        <taxon>Chitinophagaceae</taxon>
        <taxon>Segetibacter</taxon>
    </lineage>
</organism>
<gene>
    <name evidence="1" type="ORF">SAE01_04120</name>
</gene>
<dbReference type="AlphaFoldDB" id="A0A512B7I1"/>
<dbReference type="RefSeq" id="WP_147201861.1">
    <property type="nucleotide sequence ID" value="NZ_BJYT01000001.1"/>
</dbReference>
<reference evidence="1 2" key="1">
    <citation type="submission" date="2019-07" db="EMBL/GenBank/DDBJ databases">
        <title>Whole genome shotgun sequence of Segetibacter aerophilus NBRC 106135.</title>
        <authorList>
            <person name="Hosoyama A."/>
            <person name="Uohara A."/>
            <person name="Ohji S."/>
            <person name="Ichikawa N."/>
        </authorList>
    </citation>
    <scope>NUCLEOTIDE SEQUENCE [LARGE SCALE GENOMIC DNA]</scope>
    <source>
        <strain evidence="1 2">NBRC 106135</strain>
    </source>
</reference>
<accession>A0A512B7I1</accession>
<name>A0A512B7I1_9BACT</name>
<dbReference type="OrthoDB" id="1118958at2"/>
<sequence length="242" mass="26452">MNVRSILSLLAFVIYLPAQSQMLEGKNMVKVNLSSFVGKGFGLQYERQIGKRFTVALGYSKIPTSNIAFKSFIENQIDDPDIKIGDFKLGTSIFTPEVRYYVGKRGAFHGFYLAPYGRFGRYNLQGPITYTTSTNAKRDLVFTGSLNATTGGLMLGSSFTLHKRLYLDWWIVGGSIGSANGNFIAQTALSESEQRSLREELESIDVAFTSIKSTVTSTGATITTSGSMAGVRGLGINLGIRF</sequence>
<evidence type="ECO:0008006" key="3">
    <source>
        <dbReference type="Google" id="ProtNLM"/>
    </source>
</evidence>
<proteinExistence type="predicted"/>